<dbReference type="AlphaFoldDB" id="A0AA90NL25"/>
<keyword evidence="2" id="KW-1185">Reference proteome</keyword>
<gene>
    <name evidence="1" type="ORF">QS748_06850</name>
</gene>
<evidence type="ECO:0000313" key="1">
    <source>
        <dbReference type="EMBL" id="MDP0588909.1"/>
    </source>
</evidence>
<sequence length="71" mass="8426">MRNGQQPHTSNEKVYIRPQSTGFKQETQSIFHAYQNPFSLKGGKLLTSLTFKGNRYRHRKKEKTERILSDW</sequence>
<evidence type="ECO:0000313" key="2">
    <source>
        <dbReference type="Proteomes" id="UP001178148"/>
    </source>
</evidence>
<reference evidence="1 2" key="1">
    <citation type="journal article" date="2023" name="bioRxiv">
        <title>An intranuclear bacterial parasite of deep-sea mussels expresses apoptosis inhibitors acquired from its host.</title>
        <authorList>
            <person name="Gonzalez Porras M.A."/>
            <person name="Assie A."/>
            <person name="Tietjen M."/>
            <person name="Violette M."/>
            <person name="Kleiner M."/>
            <person name="Gruber-Vodicka H."/>
            <person name="Dubilier N."/>
            <person name="Leisch N."/>
        </authorList>
    </citation>
    <scope>NUCLEOTIDE SEQUENCE [LARGE SCALE GENOMIC DNA]</scope>
    <source>
        <strain evidence="1">IAP13</strain>
    </source>
</reference>
<accession>A0AA90NL25</accession>
<dbReference type="Proteomes" id="UP001178148">
    <property type="component" value="Unassembled WGS sequence"/>
</dbReference>
<organism evidence="1 2">
    <name type="scientific">Candidatus Endonucleibacter bathymodioli</name>
    <dbReference type="NCBI Taxonomy" id="539814"/>
    <lineage>
        <taxon>Bacteria</taxon>
        <taxon>Pseudomonadati</taxon>
        <taxon>Pseudomonadota</taxon>
        <taxon>Gammaproteobacteria</taxon>
        <taxon>Oceanospirillales</taxon>
        <taxon>Endozoicomonadaceae</taxon>
        <taxon>Candidatus Endonucleibacter</taxon>
    </lineage>
</organism>
<comment type="caution">
    <text evidence="1">The sequence shown here is derived from an EMBL/GenBank/DDBJ whole genome shotgun (WGS) entry which is preliminary data.</text>
</comment>
<protein>
    <submittedName>
        <fullName evidence="1">Uncharacterized protein</fullName>
    </submittedName>
</protein>
<proteinExistence type="predicted"/>
<dbReference type="EMBL" id="JASXSV010000008">
    <property type="protein sequence ID" value="MDP0588909.1"/>
    <property type="molecule type" value="Genomic_DNA"/>
</dbReference>
<name>A0AA90NL25_9GAMM</name>